<accession>A0A915J9B7</accession>
<reference evidence="2" key="1">
    <citation type="submission" date="2022-11" db="UniProtKB">
        <authorList>
            <consortium name="WormBaseParasite"/>
        </authorList>
    </citation>
    <scope>IDENTIFICATION</scope>
</reference>
<dbReference type="WBParaSite" id="nRc.2.0.1.t22349-RA">
    <property type="protein sequence ID" value="nRc.2.0.1.t22349-RA"/>
    <property type="gene ID" value="nRc.2.0.1.g22349"/>
</dbReference>
<name>A0A915J9B7_ROMCU</name>
<organism evidence="1 2">
    <name type="scientific">Romanomermis culicivorax</name>
    <name type="common">Nematode worm</name>
    <dbReference type="NCBI Taxonomy" id="13658"/>
    <lineage>
        <taxon>Eukaryota</taxon>
        <taxon>Metazoa</taxon>
        <taxon>Ecdysozoa</taxon>
        <taxon>Nematoda</taxon>
        <taxon>Enoplea</taxon>
        <taxon>Dorylaimia</taxon>
        <taxon>Mermithida</taxon>
        <taxon>Mermithoidea</taxon>
        <taxon>Mermithidae</taxon>
        <taxon>Romanomermis</taxon>
    </lineage>
</organism>
<protein>
    <submittedName>
        <fullName evidence="2">Uncharacterized protein</fullName>
    </submittedName>
</protein>
<sequence>MPKTRACYYYTISYYDLKIEVGQTNGNDKQQKNNNEGSMVIVKLNYISSSTLRYNRSKAWIIPVRIV</sequence>
<evidence type="ECO:0000313" key="2">
    <source>
        <dbReference type="WBParaSite" id="nRc.2.0.1.t22349-RA"/>
    </source>
</evidence>
<dbReference type="Proteomes" id="UP000887565">
    <property type="component" value="Unplaced"/>
</dbReference>
<proteinExistence type="predicted"/>
<dbReference type="AlphaFoldDB" id="A0A915J9B7"/>
<evidence type="ECO:0000313" key="1">
    <source>
        <dbReference type="Proteomes" id="UP000887565"/>
    </source>
</evidence>
<keyword evidence="1" id="KW-1185">Reference proteome</keyword>